<sequence length="108" mass="12750">MKNQEVRGLEGFAEVTVNGVLFNGKYYTCSLAIKEKWFEQAAKTSHWTLSAYMNEEERLMILLPSQEQYIPCLMLTRRIVMPEIESYQTKIQQLKEARKDKKRLTSRN</sequence>
<dbReference type="RefSeq" id="WP_063477432.1">
    <property type="nucleotide sequence ID" value="NZ_MRTT01000052.1"/>
</dbReference>
<proteinExistence type="predicted"/>
<dbReference type="AlphaFoldDB" id="A0A168EY01"/>
<evidence type="ECO:0000313" key="1">
    <source>
        <dbReference type="EMBL" id="KZS44928.1"/>
    </source>
</evidence>
<keyword evidence="2" id="KW-1185">Reference proteome</keyword>
<organism evidence="1 2">
    <name type="scientific">Paenibacillus glucanolyticus</name>
    <dbReference type="NCBI Taxonomy" id="59843"/>
    <lineage>
        <taxon>Bacteria</taxon>
        <taxon>Bacillati</taxon>
        <taxon>Bacillota</taxon>
        <taxon>Bacilli</taxon>
        <taxon>Bacillales</taxon>
        <taxon>Paenibacillaceae</taxon>
        <taxon>Paenibacillus</taxon>
    </lineage>
</organism>
<dbReference type="EMBL" id="LWMH01000001">
    <property type="protein sequence ID" value="KZS44928.1"/>
    <property type="molecule type" value="Genomic_DNA"/>
</dbReference>
<dbReference type="Proteomes" id="UP000076796">
    <property type="component" value="Unassembled WGS sequence"/>
</dbReference>
<reference evidence="1" key="1">
    <citation type="journal article" date="2016" name="Genome Announc.">
        <title>Draft genomes of two strains of Paenibacillus glucanolyticus with capability to degrade lignocellulose.</title>
        <authorList>
            <person name="Mathews S.L."/>
            <person name="Pawlak J."/>
            <person name="Grunden A.M."/>
        </authorList>
    </citation>
    <scope>NUCLEOTIDE SEQUENCE [LARGE SCALE GENOMIC DNA]</scope>
    <source>
        <strain evidence="1">SLM1</strain>
    </source>
</reference>
<accession>A0A168EY01</accession>
<gene>
    <name evidence="1" type="ORF">AWU65_02785</name>
</gene>
<name>A0A168EY01_9BACL</name>
<evidence type="ECO:0000313" key="2">
    <source>
        <dbReference type="Proteomes" id="UP000076796"/>
    </source>
</evidence>
<comment type="caution">
    <text evidence="1">The sequence shown here is derived from an EMBL/GenBank/DDBJ whole genome shotgun (WGS) entry which is preliminary data.</text>
</comment>
<protein>
    <submittedName>
        <fullName evidence="1">Uncharacterized protein</fullName>
    </submittedName>
</protein>
<dbReference type="OrthoDB" id="2627157at2"/>